<accession>A0ABM0JFY0</accession>
<keyword evidence="5" id="KW-0206">Cytoskeleton</keyword>
<feature type="compositionally biased region" description="Basic residues" evidence="6">
    <location>
        <begin position="161"/>
        <end position="171"/>
    </location>
</feature>
<keyword evidence="8" id="KW-1185">Reference proteome</keyword>
<keyword evidence="3" id="KW-0963">Cytoplasm</keyword>
<sequence length="577" mass="62693">MASRTGLIPATGATKDGRNKADVASSKPFRRSVVPGASQTHQARTKFQRPPSQARSQAATSGKDIKVAGAARNRFSVAQNTSSKDASHRVGGKALSRPSAYNGKALASKEQVSKSSVSGERFDRRSTPGRFTGTKTKDQKCPVKQQPPCTPGRPVLTPAKKSSKKSILKKTIKSEDPEQKVSLCMEHTDGRHVTFKSKATQQASLRSKLNAWLEAKGKTPSRCRHLMCFDAEMSARKKEDRLVDRKITSNLLSGQAEVLEREVRKNLFNTAKTAASPVEAKPNLQKENLEPESLSDEKDTSDFAEAKETDTTMEEYEEIMLSQEKIDEIHGNLKTMLDECLTLFQGGCPLENILPWLEKMIQHIPQAQSFAPFYITKAKVVEAFPEQMLEVLCDAVRHNAQPADLLAAEMHNLLSPLVTKASSVLASPTRTSSYVPLMSPQPRFFNDTQSPYQQSPYQASPAGMMGGPAGCGEKEEESDAPLSSESTPAGRNEEAGSGVGECGGSTVKYSISSTTPLLSKTPDAALLAVVTPVRRSIRLSGRRSTPGIRREVNSVSDLSEAERSTMLFKVNPAVAGE</sequence>
<dbReference type="Proteomes" id="UP000694888">
    <property type="component" value="Unplaced"/>
</dbReference>
<evidence type="ECO:0000256" key="4">
    <source>
        <dbReference type="ARBA" id="ARBA00022553"/>
    </source>
</evidence>
<name>A0ABM0JFY0_APLCA</name>
<dbReference type="Pfam" id="PF15297">
    <property type="entry name" value="CKAP2_C"/>
    <property type="match status" value="1"/>
</dbReference>
<gene>
    <name evidence="9" type="primary">LOC101857316</name>
</gene>
<feature type="region of interest" description="Disordered" evidence="6">
    <location>
        <begin position="445"/>
        <end position="501"/>
    </location>
</feature>
<evidence type="ECO:0000256" key="2">
    <source>
        <dbReference type="ARBA" id="ARBA00009468"/>
    </source>
</evidence>
<keyword evidence="4" id="KW-0597">Phosphoprotein</keyword>
<evidence type="ECO:0000256" key="5">
    <source>
        <dbReference type="ARBA" id="ARBA00023212"/>
    </source>
</evidence>
<dbReference type="InterPro" id="IPR029197">
    <property type="entry name" value="CKAP2_C"/>
</dbReference>
<dbReference type="GeneID" id="101857316"/>
<evidence type="ECO:0000313" key="8">
    <source>
        <dbReference type="Proteomes" id="UP000694888"/>
    </source>
</evidence>
<evidence type="ECO:0000259" key="7">
    <source>
        <dbReference type="Pfam" id="PF15297"/>
    </source>
</evidence>
<dbReference type="PANTHER" id="PTHR16076">
    <property type="entry name" value="CYTOSKELETON ASSOCIATED PROTEIN 2-RELATED"/>
    <property type="match status" value="1"/>
</dbReference>
<feature type="region of interest" description="Disordered" evidence="6">
    <location>
        <begin position="274"/>
        <end position="301"/>
    </location>
</feature>
<evidence type="ECO:0000313" key="9">
    <source>
        <dbReference type="RefSeq" id="XP_005092794.1"/>
    </source>
</evidence>
<dbReference type="InterPro" id="IPR026165">
    <property type="entry name" value="CKAP2_fam"/>
</dbReference>
<feature type="domain" description="Cytoskeleton-associated protein 2 C-terminal" evidence="7">
    <location>
        <begin position="310"/>
        <end position="409"/>
    </location>
</feature>
<dbReference type="RefSeq" id="XP_005092794.1">
    <property type="nucleotide sequence ID" value="XM_005092737.3"/>
</dbReference>
<comment type="subcellular location">
    <subcellularLocation>
        <location evidence="1">Cytoplasm</location>
        <location evidence="1">Cytoskeleton</location>
    </subcellularLocation>
</comment>
<feature type="region of interest" description="Disordered" evidence="6">
    <location>
        <begin position="1"/>
        <end position="172"/>
    </location>
</feature>
<evidence type="ECO:0000256" key="1">
    <source>
        <dbReference type="ARBA" id="ARBA00004245"/>
    </source>
</evidence>
<feature type="compositionally biased region" description="Polar residues" evidence="6">
    <location>
        <begin position="50"/>
        <end position="60"/>
    </location>
</feature>
<organism evidence="8 9">
    <name type="scientific">Aplysia californica</name>
    <name type="common">California sea hare</name>
    <dbReference type="NCBI Taxonomy" id="6500"/>
    <lineage>
        <taxon>Eukaryota</taxon>
        <taxon>Metazoa</taxon>
        <taxon>Spiralia</taxon>
        <taxon>Lophotrochozoa</taxon>
        <taxon>Mollusca</taxon>
        <taxon>Gastropoda</taxon>
        <taxon>Heterobranchia</taxon>
        <taxon>Euthyneura</taxon>
        <taxon>Tectipleura</taxon>
        <taxon>Aplysiida</taxon>
        <taxon>Aplysioidea</taxon>
        <taxon>Aplysiidae</taxon>
        <taxon>Aplysia</taxon>
    </lineage>
</organism>
<evidence type="ECO:0000256" key="6">
    <source>
        <dbReference type="SAM" id="MobiDB-lite"/>
    </source>
</evidence>
<evidence type="ECO:0000256" key="3">
    <source>
        <dbReference type="ARBA" id="ARBA00022490"/>
    </source>
</evidence>
<dbReference type="PANTHER" id="PTHR16076:SF8">
    <property type="entry name" value="CYTOSKELETON-ASSOCIATED PROTEIN 2"/>
    <property type="match status" value="1"/>
</dbReference>
<comment type="similarity">
    <text evidence="2">Belongs to the CKAP2 family.</text>
</comment>
<feature type="compositionally biased region" description="Low complexity" evidence="6">
    <location>
        <begin position="449"/>
        <end position="463"/>
    </location>
</feature>
<proteinExistence type="inferred from homology"/>
<reference evidence="9" key="1">
    <citation type="submission" date="2025-08" db="UniProtKB">
        <authorList>
            <consortium name="RefSeq"/>
        </authorList>
    </citation>
    <scope>IDENTIFICATION</scope>
</reference>
<protein>
    <submittedName>
        <fullName evidence="9">Uncharacterized protein LOC101857316 isoform X1</fullName>
    </submittedName>
</protein>